<feature type="region of interest" description="Disordered" evidence="1">
    <location>
        <begin position="233"/>
        <end position="304"/>
    </location>
</feature>
<accession>A0A8H7DMY1</accession>
<name>A0A8H7DMY1_9AGAR</name>
<dbReference type="OrthoDB" id="258495at2759"/>
<protein>
    <submittedName>
        <fullName evidence="2">Uncharacterized protein</fullName>
    </submittedName>
</protein>
<dbReference type="AlphaFoldDB" id="A0A8H7DMY1"/>
<sequence>MVIEIPILRQYLFMRTALSPVFYLTCHKNHDFWEAFTHICAALQPPFWFAHWIRRSTGRLCTELAPASDNLHHQLNLSHFPSLSGTYPLSARAEIITTFIDSLTIEQYHNICNYNLAQYRHFDLSLSTTTKLGTLFHCPNNRLDSIEIAFLPNAEAPRLGDWTTSQGGPGEVMPNGWTRFQSSDVFNNALYFTLTMYRDTNRNSWLSQANHIFRRLRIMSNFEHYDGEHFGADVDSDYNSADTEDYETAYPPTSASNDSDQDIDAQVSHPQEDVHDPAGRSGGSEHKQKSNCEEHDASESTVEEDMVSEKIFAPSRSLNVLMGIQLTAILVLGLSWLFDHVAVSLV</sequence>
<keyword evidence="3" id="KW-1185">Reference proteome</keyword>
<dbReference type="EMBL" id="JACAZH010000001">
    <property type="protein sequence ID" value="KAF7377081.1"/>
    <property type="molecule type" value="Genomic_DNA"/>
</dbReference>
<reference evidence="2" key="1">
    <citation type="submission" date="2020-05" db="EMBL/GenBank/DDBJ databases">
        <title>Mycena genomes resolve the evolution of fungal bioluminescence.</title>
        <authorList>
            <person name="Tsai I.J."/>
        </authorList>
    </citation>
    <scope>NUCLEOTIDE SEQUENCE</scope>
    <source>
        <strain evidence="2">160909Yilan</strain>
    </source>
</reference>
<organism evidence="2 3">
    <name type="scientific">Mycena sanguinolenta</name>
    <dbReference type="NCBI Taxonomy" id="230812"/>
    <lineage>
        <taxon>Eukaryota</taxon>
        <taxon>Fungi</taxon>
        <taxon>Dikarya</taxon>
        <taxon>Basidiomycota</taxon>
        <taxon>Agaricomycotina</taxon>
        <taxon>Agaricomycetes</taxon>
        <taxon>Agaricomycetidae</taxon>
        <taxon>Agaricales</taxon>
        <taxon>Marasmiineae</taxon>
        <taxon>Mycenaceae</taxon>
        <taxon>Mycena</taxon>
    </lineage>
</organism>
<comment type="caution">
    <text evidence="2">The sequence shown here is derived from an EMBL/GenBank/DDBJ whole genome shotgun (WGS) entry which is preliminary data.</text>
</comment>
<evidence type="ECO:0000313" key="3">
    <source>
        <dbReference type="Proteomes" id="UP000623467"/>
    </source>
</evidence>
<evidence type="ECO:0000256" key="1">
    <source>
        <dbReference type="SAM" id="MobiDB-lite"/>
    </source>
</evidence>
<feature type="compositionally biased region" description="Basic and acidic residues" evidence="1">
    <location>
        <begin position="270"/>
        <end position="298"/>
    </location>
</feature>
<proteinExistence type="predicted"/>
<evidence type="ECO:0000313" key="2">
    <source>
        <dbReference type="EMBL" id="KAF7377081.1"/>
    </source>
</evidence>
<gene>
    <name evidence="2" type="ORF">MSAN_00126700</name>
</gene>
<dbReference type="Proteomes" id="UP000623467">
    <property type="component" value="Unassembled WGS sequence"/>
</dbReference>